<dbReference type="Proteomes" id="UP000178367">
    <property type="component" value="Unassembled WGS sequence"/>
</dbReference>
<evidence type="ECO:0000313" key="3">
    <source>
        <dbReference type="Proteomes" id="UP000178367"/>
    </source>
</evidence>
<evidence type="ECO:0000313" key="2">
    <source>
        <dbReference type="EMBL" id="OGF26291.1"/>
    </source>
</evidence>
<comment type="caution">
    <text evidence="2">The sequence shown here is derived from an EMBL/GenBank/DDBJ whole genome shotgun (WGS) entry which is preliminary data.</text>
</comment>
<feature type="signal peptide" evidence="1">
    <location>
        <begin position="1"/>
        <end position="23"/>
    </location>
</feature>
<sequence>MINKILISLSILAVTLMPVTASANVLNSSNSNLGDLLILDQLFGGGNGGDIFGSDNDNNNLGKLFVLDRLFGSGGIGGGSDLGDLFVLDRLFGSGGIGGGSNLGELFILDRLFNDNGGSLFDGSDSTTK</sequence>
<keyword evidence="1" id="KW-0732">Signal</keyword>
<dbReference type="EMBL" id="MFGB01000016">
    <property type="protein sequence ID" value="OGF26291.1"/>
    <property type="molecule type" value="Genomic_DNA"/>
</dbReference>
<name>A0A1F5SJ23_9BACT</name>
<accession>A0A1F5SJ23</accession>
<reference evidence="2 3" key="1">
    <citation type="journal article" date="2016" name="Nat. Commun.">
        <title>Thousands of microbial genomes shed light on interconnected biogeochemical processes in an aquifer system.</title>
        <authorList>
            <person name="Anantharaman K."/>
            <person name="Brown C.T."/>
            <person name="Hug L.A."/>
            <person name="Sharon I."/>
            <person name="Castelle C.J."/>
            <person name="Probst A.J."/>
            <person name="Thomas B.C."/>
            <person name="Singh A."/>
            <person name="Wilkins M.J."/>
            <person name="Karaoz U."/>
            <person name="Brodie E.L."/>
            <person name="Williams K.H."/>
            <person name="Hubbard S.S."/>
            <person name="Banfield J.F."/>
        </authorList>
    </citation>
    <scope>NUCLEOTIDE SEQUENCE [LARGE SCALE GENOMIC DNA]</scope>
</reference>
<dbReference type="AlphaFoldDB" id="A0A1F5SJ23"/>
<protein>
    <submittedName>
        <fullName evidence="2">Uncharacterized protein</fullName>
    </submittedName>
</protein>
<organism evidence="2 3">
    <name type="scientific">Candidatus Falkowbacteria bacterium RIFOXYA2_FULL_47_19</name>
    <dbReference type="NCBI Taxonomy" id="1797994"/>
    <lineage>
        <taxon>Bacteria</taxon>
        <taxon>Candidatus Falkowiibacteriota</taxon>
    </lineage>
</organism>
<dbReference type="STRING" id="1797994.A2227_03330"/>
<evidence type="ECO:0000256" key="1">
    <source>
        <dbReference type="SAM" id="SignalP"/>
    </source>
</evidence>
<gene>
    <name evidence="2" type="ORF">A2227_03330</name>
</gene>
<proteinExistence type="predicted"/>
<feature type="chain" id="PRO_5009521242" evidence="1">
    <location>
        <begin position="24"/>
        <end position="129"/>
    </location>
</feature>